<evidence type="ECO:0000259" key="1">
    <source>
        <dbReference type="Pfam" id="PF02384"/>
    </source>
</evidence>
<dbReference type="CDD" id="cd02440">
    <property type="entry name" value="AdoMet_MTases"/>
    <property type="match status" value="1"/>
</dbReference>
<evidence type="ECO:0000259" key="2">
    <source>
        <dbReference type="Pfam" id="PF21106"/>
    </source>
</evidence>
<keyword evidence="3" id="KW-0489">Methyltransferase</keyword>
<comment type="caution">
    <text evidence="3">The sequence shown here is derived from an EMBL/GenBank/DDBJ whole genome shotgun (WGS) entry which is preliminary data.</text>
</comment>
<dbReference type="PANTHER" id="PTHR41313">
    <property type="entry name" value="ADENINE-SPECIFIC METHYLTRANSFERASE"/>
    <property type="match status" value="1"/>
</dbReference>
<evidence type="ECO:0000313" key="3">
    <source>
        <dbReference type="EMBL" id="MBU9721122.1"/>
    </source>
</evidence>
<dbReference type="InterPro" id="IPR016843">
    <property type="entry name" value="S-AdoMet-dep_Ade-MeTrfase_prd"/>
</dbReference>
<dbReference type="GO" id="GO:0008168">
    <property type="term" value="F:methyltransferase activity"/>
    <property type="evidence" value="ECO:0007669"/>
    <property type="project" value="UniProtKB-KW"/>
</dbReference>
<dbReference type="PANTHER" id="PTHR41313:SF1">
    <property type="entry name" value="DNA METHYLASE ADENINE-SPECIFIC DOMAIN-CONTAINING PROTEIN"/>
    <property type="match status" value="1"/>
</dbReference>
<keyword evidence="4" id="KW-1185">Reference proteome</keyword>
<proteinExistence type="predicted"/>
<dbReference type="InterPro" id="IPR003356">
    <property type="entry name" value="DNA_methylase_A-5"/>
</dbReference>
<dbReference type="InterPro" id="IPR052933">
    <property type="entry name" value="DNA_Protect_Modify"/>
</dbReference>
<dbReference type="RefSeq" id="WP_088076214.1">
    <property type="nucleotide sequence ID" value="NZ_JAHQCR010000030.1"/>
</dbReference>
<dbReference type="Pfam" id="PF02384">
    <property type="entry name" value="N6_Mtase"/>
    <property type="match status" value="1"/>
</dbReference>
<dbReference type="PRINTS" id="PR00507">
    <property type="entry name" value="N12N6MTFRASE"/>
</dbReference>
<dbReference type="InterPro" id="IPR048375">
    <property type="entry name" value="YtxK-like_N"/>
</dbReference>
<dbReference type="PIRSF" id="PIRSF026567">
    <property type="entry name" value="Adenine_mtase_bact_prd"/>
    <property type="match status" value="1"/>
</dbReference>
<dbReference type="Proteomes" id="UP000790580">
    <property type="component" value="Unassembled WGS sequence"/>
</dbReference>
<dbReference type="Gene3D" id="3.40.50.150">
    <property type="entry name" value="Vaccinia Virus protein VP39"/>
    <property type="match status" value="1"/>
</dbReference>
<dbReference type="InterPro" id="IPR029063">
    <property type="entry name" value="SAM-dependent_MTases_sf"/>
</dbReference>
<dbReference type="EMBL" id="JAHQCR010000030">
    <property type="protein sequence ID" value="MBU9721122.1"/>
    <property type="molecule type" value="Genomic_DNA"/>
</dbReference>
<gene>
    <name evidence="3" type="ORF">KS407_06640</name>
</gene>
<dbReference type="Pfam" id="PF21106">
    <property type="entry name" value="YtxK_like"/>
    <property type="match status" value="1"/>
</dbReference>
<name>A0ABS6JV50_9BACI</name>
<keyword evidence="3" id="KW-0808">Transferase</keyword>
<dbReference type="SUPFAM" id="SSF53335">
    <property type="entry name" value="S-adenosyl-L-methionine-dependent methyltransferases"/>
    <property type="match status" value="1"/>
</dbReference>
<organism evidence="3 4">
    <name type="scientific">Evansella alkalicola</name>
    <dbReference type="NCBI Taxonomy" id="745819"/>
    <lineage>
        <taxon>Bacteria</taxon>
        <taxon>Bacillati</taxon>
        <taxon>Bacillota</taxon>
        <taxon>Bacilli</taxon>
        <taxon>Bacillales</taxon>
        <taxon>Bacillaceae</taxon>
        <taxon>Evansella</taxon>
    </lineage>
</organism>
<reference evidence="3 4" key="1">
    <citation type="submission" date="2021-06" db="EMBL/GenBank/DDBJ databases">
        <title>Bacillus sp. RD4P76, an endophyte from a halophyte.</title>
        <authorList>
            <person name="Sun J.-Q."/>
        </authorList>
    </citation>
    <scope>NUCLEOTIDE SEQUENCE [LARGE SCALE GENOMIC DNA]</scope>
    <source>
        <strain evidence="3 4">JCM 17098</strain>
    </source>
</reference>
<feature type="domain" description="YtxK-like N-terminal helical" evidence="2">
    <location>
        <begin position="8"/>
        <end position="87"/>
    </location>
</feature>
<dbReference type="GO" id="GO:0032259">
    <property type="term" value="P:methylation"/>
    <property type="evidence" value="ECO:0007669"/>
    <property type="project" value="UniProtKB-KW"/>
</dbReference>
<protein>
    <submittedName>
        <fullName evidence="3">Class I SAM-dependent methyltransferase</fullName>
    </submittedName>
</protein>
<accession>A0ABS6JV50</accession>
<dbReference type="Gene3D" id="1.10.150.470">
    <property type="match status" value="1"/>
</dbReference>
<sequence>MQELTHTEKVFSVLDTGAELLEKEEDVTYLEALAEIGEMIFQGSITKSLNPELEKKVVPLIDDINTMSNISKEEYRRAIQLAVLKGMKEATQPHHAMTPDAVSLFIGYLVKKILGYEQLKDKPAVIFDPAVGSGNLLTAVMNQIGAKSNGIGGEADETLLRLSYVNSNLQEHSVDLFHQDSVSAPFVDNMDVIISDLPVGFYPNDDMAVNFKLAADEGHSYVHHLLIEKSLKHIKPGGFLFFIVPNFLFETEEAKKLHEFIKSEGIIYSLMQLPKTMFKNEKWGKSILVLRKKKEGIKSPKQALLVELPSFSNEGALGDMVQRISSWFDEQLKGS</sequence>
<evidence type="ECO:0000313" key="4">
    <source>
        <dbReference type="Proteomes" id="UP000790580"/>
    </source>
</evidence>
<feature type="domain" description="DNA methylase adenine-specific" evidence="1">
    <location>
        <begin position="98"/>
        <end position="306"/>
    </location>
</feature>